<evidence type="ECO:0000313" key="4">
    <source>
        <dbReference type="EMBL" id="KAG6641429.1"/>
    </source>
</evidence>
<evidence type="ECO:0000256" key="2">
    <source>
        <dbReference type="ARBA" id="ARBA00023242"/>
    </source>
</evidence>
<dbReference type="Pfam" id="PF22754">
    <property type="entry name" value="bHLH-TF_ACT-like_plant"/>
    <property type="match status" value="1"/>
</dbReference>
<name>A0A8T1PBG5_CARIL</name>
<feature type="domain" description="Plant bHLH transcription factor ACT-like" evidence="3">
    <location>
        <begin position="61"/>
        <end position="133"/>
    </location>
</feature>
<evidence type="ECO:0000256" key="1">
    <source>
        <dbReference type="ARBA" id="ARBA00004123"/>
    </source>
</evidence>
<accession>A0A8T1PBG5</accession>
<evidence type="ECO:0000313" key="6">
    <source>
        <dbReference type="Proteomes" id="UP000811609"/>
    </source>
</evidence>
<comment type="subcellular location">
    <subcellularLocation>
        <location evidence="1">Nucleus</location>
    </subcellularLocation>
</comment>
<dbReference type="GO" id="GO:0003700">
    <property type="term" value="F:DNA-binding transcription factor activity"/>
    <property type="evidence" value="ECO:0007669"/>
    <property type="project" value="TreeGrafter"/>
</dbReference>
<dbReference type="InterPro" id="IPR051358">
    <property type="entry name" value="TF_AMS/ICE1/BHLH6-like"/>
</dbReference>
<organism evidence="4 6">
    <name type="scientific">Carya illinoinensis</name>
    <name type="common">Pecan</name>
    <dbReference type="NCBI Taxonomy" id="32201"/>
    <lineage>
        <taxon>Eukaryota</taxon>
        <taxon>Viridiplantae</taxon>
        <taxon>Streptophyta</taxon>
        <taxon>Embryophyta</taxon>
        <taxon>Tracheophyta</taxon>
        <taxon>Spermatophyta</taxon>
        <taxon>Magnoliopsida</taxon>
        <taxon>eudicotyledons</taxon>
        <taxon>Gunneridae</taxon>
        <taxon>Pentapetalae</taxon>
        <taxon>rosids</taxon>
        <taxon>fabids</taxon>
        <taxon>Fagales</taxon>
        <taxon>Juglandaceae</taxon>
        <taxon>Carya</taxon>
    </lineage>
</organism>
<sequence>MASMLQKRMTLRRKIHILRAHSSSKSLKLKLEAIKREYSRLMAIKRQYLKLMKRMQVPNKDVEVHKVGQGFLVRVNCEKGTDRLVTILEAFDEMGLNVQQAKVSCSNCFAMEAIAVAEDQALDVKEVIKALLRTTEKKGGEPTHD</sequence>
<comment type="caution">
    <text evidence="4">The sequence shown here is derived from an EMBL/GenBank/DDBJ whole genome shotgun (WGS) entry which is preliminary data.</text>
</comment>
<dbReference type="GO" id="GO:0005634">
    <property type="term" value="C:nucleus"/>
    <property type="evidence" value="ECO:0007669"/>
    <property type="project" value="UniProtKB-SubCell"/>
</dbReference>
<dbReference type="Proteomes" id="UP000811246">
    <property type="component" value="Chromosome 9"/>
</dbReference>
<evidence type="ECO:0000313" key="5">
    <source>
        <dbReference type="EMBL" id="KAG6694932.1"/>
    </source>
</evidence>
<reference evidence="5" key="2">
    <citation type="submission" date="2021-01" db="EMBL/GenBank/DDBJ databases">
        <authorList>
            <person name="Lovell J.T."/>
            <person name="Bentley N."/>
            <person name="Bhattarai G."/>
            <person name="Jenkins J.W."/>
            <person name="Sreedasyam A."/>
            <person name="Alarcon Y."/>
            <person name="Bock C."/>
            <person name="Boston L."/>
            <person name="Carlson J."/>
            <person name="Cervantes K."/>
            <person name="Clermont K."/>
            <person name="Krom N."/>
            <person name="Kubenka K."/>
            <person name="Mamidi S."/>
            <person name="Mattison C."/>
            <person name="Monteros M."/>
            <person name="Pisani C."/>
            <person name="Plott C."/>
            <person name="Rajasekar S."/>
            <person name="Rhein H.S."/>
            <person name="Rohla C."/>
            <person name="Song M."/>
            <person name="Hilaire R.S."/>
            <person name="Shu S."/>
            <person name="Wells L."/>
            <person name="Wang X."/>
            <person name="Webber J."/>
            <person name="Heerema R.J."/>
            <person name="Klein P."/>
            <person name="Conner P."/>
            <person name="Grauke L."/>
            <person name="Grimwood J."/>
            <person name="Schmutz J."/>
            <person name="Randall J.J."/>
        </authorList>
    </citation>
    <scope>NUCLEOTIDE SEQUENCE</scope>
    <source>
        <tissue evidence="5">Leaf</tissue>
    </source>
</reference>
<dbReference type="GO" id="GO:0043565">
    <property type="term" value="F:sequence-specific DNA binding"/>
    <property type="evidence" value="ECO:0007669"/>
    <property type="project" value="TreeGrafter"/>
</dbReference>
<keyword evidence="6" id="KW-1185">Reference proteome</keyword>
<dbReference type="InterPro" id="IPR054502">
    <property type="entry name" value="bHLH-TF_ACT-like_plant"/>
</dbReference>
<dbReference type="AlphaFoldDB" id="A0A8T1PBG5"/>
<dbReference type="PANTHER" id="PTHR31945">
    <property type="entry name" value="TRANSCRIPTION FACTOR SCREAM2-RELATED"/>
    <property type="match status" value="1"/>
</dbReference>
<dbReference type="EMBL" id="CM031833">
    <property type="protein sequence ID" value="KAG6694932.1"/>
    <property type="molecule type" value="Genomic_DNA"/>
</dbReference>
<reference evidence="4" key="1">
    <citation type="submission" date="2020-12" db="EMBL/GenBank/DDBJ databases">
        <title>WGS assembly of Carya illinoinensis cv. Pawnee.</title>
        <authorList>
            <person name="Platts A."/>
            <person name="Shu S."/>
            <person name="Wright S."/>
            <person name="Barry K."/>
            <person name="Edger P."/>
            <person name="Pires J.C."/>
            <person name="Schmutz J."/>
        </authorList>
    </citation>
    <scope>NUCLEOTIDE SEQUENCE</scope>
    <source>
        <tissue evidence="4">Leaf</tissue>
    </source>
</reference>
<dbReference type="Proteomes" id="UP000811609">
    <property type="component" value="Chromosome 9"/>
</dbReference>
<dbReference type="PANTHER" id="PTHR31945:SF27">
    <property type="entry name" value="TRANSCRIPTION FACTOR BHLH35-LIKE PROTEIN"/>
    <property type="match status" value="1"/>
</dbReference>
<gene>
    <name evidence="4" type="ORF">CIPAW_09G072500</name>
    <name evidence="5" type="ORF">I3842_09G072000</name>
</gene>
<keyword evidence="2" id="KW-0539">Nucleus</keyword>
<dbReference type="OrthoDB" id="1057417at2759"/>
<evidence type="ECO:0000259" key="3">
    <source>
        <dbReference type="Pfam" id="PF22754"/>
    </source>
</evidence>
<dbReference type="EMBL" id="CM031817">
    <property type="protein sequence ID" value="KAG6641429.1"/>
    <property type="molecule type" value="Genomic_DNA"/>
</dbReference>
<proteinExistence type="predicted"/>
<protein>
    <recommendedName>
        <fullName evidence="3">Plant bHLH transcription factor ACT-like domain-containing protein</fullName>
    </recommendedName>
</protein>